<accession>A0ABV3QD39</accession>
<comment type="caution">
    <text evidence="2">The sequence shown here is derived from an EMBL/GenBank/DDBJ whole genome shotgun (WGS) entry which is preliminary data.</text>
</comment>
<evidence type="ECO:0008006" key="4">
    <source>
        <dbReference type="Google" id="ProtNLM"/>
    </source>
</evidence>
<feature type="chain" id="PRO_5046514890" description="MBL fold metallo-hydrolase" evidence="1">
    <location>
        <begin position="30"/>
        <end position="526"/>
    </location>
</feature>
<proteinExistence type="predicted"/>
<keyword evidence="1" id="KW-0732">Signal</keyword>
<evidence type="ECO:0000313" key="2">
    <source>
        <dbReference type="EMBL" id="MEW9571599.1"/>
    </source>
</evidence>
<organism evidence="2 3">
    <name type="scientific">Rhodanobacter lycopersici</name>
    <dbReference type="NCBI Taxonomy" id="3162487"/>
    <lineage>
        <taxon>Bacteria</taxon>
        <taxon>Pseudomonadati</taxon>
        <taxon>Pseudomonadota</taxon>
        <taxon>Gammaproteobacteria</taxon>
        <taxon>Lysobacterales</taxon>
        <taxon>Rhodanobacteraceae</taxon>
        <taxon>Rhodanobacter</taxon>
    </lineage>
</organism>
<dbReference type="Gene3D" id="3.60.15.10">
    <property type="entry name" value="Ribonuclease Z/Hydroxyacylglutathione hydrolase-like"/>
    <property type="match status" value="1"/>
</dbReference>
<dbReference type="RefSeq" id="WP_367853682.1">
    <property type="nucleotide sequence ID" value="NZ_JBFOHK010000002.1"/>
</dbReference>
<feature type="signal peptide" evidence="1">
    <location>
        <begin position="1"/>
        <end position="29"/>
    </location>
</feature>
<keyword evidence="3" id="KW-1185">Reference proteome</keyword>
<dbReference type="EMBL" id="JBFOHK010000002">
    <property type="protein sequence ID" value="MEW9571599.1"/>
    <property type="molecule type" value="Genomic_DNA"/>
</dbReference>
<protein>
    <recommendedName>
        <fullName evidence="4">MBL fold metallo-hydrolase</fullName>
    </recommendedName>
</protein>
<gene>
    <name evidence="2" type="ORF">ABQJ54_07540</name>
</gene>
<sequence length="526" mass="57809">MKHADGRRSVPVMVMSALLAMVGSMVAHASAATGTDGASEGIAGHPGCAQLDAHGCLELALAAMGGRDKLAGIHDEQLDVVGHTVLAEQSPRQAPFLTTYSRDELTLDFDRDRLLDRRHDAFPIADPQQAESDSILVVGGQGGVYRGKDSDAPCSQADLEAAQEMLALGPARLLLTAAAAPDLHYAGSEWLRSTPHSVLEFTWLGQPVRVLLNASNHLPDAYERTTTFHAPDFWFAWGDVDQRIYYDNWELLGGVLLPTNRIEERNGLLWRSSQILGARFNVALDDKDFAMDATTAAKSNQSKGWDRDFSDRYRVELAPGIELYRGAWNVTLIRQDDGVLVLEAPISPHYVAGVLAEARSEFPGVPVKAVLSSSDSWPHVAGVREAVAAGLPVYILDLNRPLLQRLVSAPHRLSPDRLQMAPRAAQWRVVADGQAIGSGANRIVVYPLRGANTERQYMVYFPQYKLLYASDTLQMMADHALFDPQMMHEVVQAVRREHLQVDTVYAMHAGPTPWSEVVRMVDKATR</sequence>
<reference evidence="2 3" key="1">
    <citation type="submission" date="2024-06" db="EMBL/GenBank/DDBJ databases">
        <authorList>
            <person name="Woo H."/>
        </authorList>
    </citation>
    <scope>NUCLEOTIDE SEQUENCE [LARGE SCALE GENOMIC DNA]</scope>
    <source>
        <strain evidence="2 3">Si-c</strain>
    </source>
</reference>
<dbReference type="InterPro" id="IPR036866">
    <property type="entry name" value="RibonucZ/Hydroxyglut_hydro"/>
</dbReference>
<evidence type="ECO:0000313" key="3">
    <source>
        <dbReference type="Proteomes" id="UP001556220"/>
    </source>
</evidence>
<dbReference type="SUPFAM" id="SSF56281">
    <property type="entry name" value="Metallo-hydrolase/oxidoreductase"/>
    <property type="match status" value="1"/>
</dbReference>
<dbReference type="Proteomes" id="UP001556220">
    <property type="component" value="Unassembled WGS sequence"/>
</dbReference>
<name>A0ABV3QD39_9GAMM</name>
<evidence type="ECO:0000256" key="1">
    <source>
        <dbReference type="SAM" id="SignalP"/>
    </source>
</evidence>